<sequence>MLDSRANIALACLLSSLAGFVDAIGFIHLGGLFVSFMSGNSTRLGVSLQEGHWREALETVGLIALFVAGAGAGNLIVLGRASYRQTWVLLAEGLLLVGAALSHGFGFSALSIALIVFAMGLENAVFFTGGAGGLGLTYITGALVRVGQLMALALRGGKRWEWLPSFFQWASLVVGSVLGAFAYRLYSLDAIWFGAALALMLSAGLAFVARANAAAP</sequence>
<dbReference type="AlphaFoldDB" id="A0A4U6BR22"/>
<dbReference type="Pfam" id="PF06912">
    <property type="entry name" value="DUF1275"/>
    <property type="match status" value="1"/>
</dbReference>
<feature type="transmembrane region" description="Helical" evidence="1">
    <location>
        <begin position="124"/>
        <end position="146"/>
    </location>
</feature>
<name>A0A4U6BR22_9BRAD</name>
<comment type="caution">
    <text evidence="2">The sequence shown here is derived from an EMBL/GenBank/DDBJ whole genome shotgun (WGS) entry which is preliminary data.</text>
</comment>
<dbReference type="EMBL" id="LBIA02000001">
    <property type="protein sequence ID" value="TKT71985.1"/>
    <property type="molecule type" value="Genomic_DNA"/>
</dbReference>
<keyword evidence="1" id="KW-0812">Transmembrane</keyword>
<feature type="transmembrane region" description="Helical" evidence="1">
    <location>
        <begin position="166"/>
        <end position="185"/>
    </location>
</feature>
<dbReference type="RefSeq" id="WP_046827495.1">
    <property type="nucleotide sequence ID" value="NZ_LBIA02000001.1"/>
</dbReference>
<accession>A0A4U6BR22</accession>
<keyword evidence="3" id="KW-1185">Reference proteome</keyword>
<feature type="transmembrane region" description="Helical" evidence="1">
    <location>
        <begin position="93"/>
        <end position="118"/>
    </location>
</feature>
<feature type="transmembrane region" description="Helical" evidence="1">
    <location>
        <begin position="191"/>
        <end position="209"/>
    </location>
</feature>
<dbReference type="Proteomes" id="UP000034832">
    <property type="component" value="Unassembled WGS sequence"/>
</dbReference>
<proteinExistence type="predicted"/>
<keyword evidence="1" id="KW-0472">Membrane</keyword>
<evidence type="ECO:0000313" key="2">
    <source>
        <dbReference type="EMBL" id="TKT71985.1"/>
    </source>
</evidence>
<dbReference type="PANTHER" id="PTHR37314">
    <property type="entry name" value="SLR0142 PROTEIN"/>
    <property type="match status" value="1"/>
</dbReference>
<dbReference type="OrthoDB" id="885342at2"/>
<reference evidence="2" key="1">
    <citation type="submission" date="2019-04" db="EMBL/GenBank/DDBJ databases">
        <title>Whole genome sequencing of cave bacteria.</title>
        <authorList>
            <person name="Gan H.M."/>
            <person name="Barton H."/>
            <person name="Savka M.A."/>
        </authorList>
    </citation>
    <scope>NUCLEOTIDE SEQUENCE [LARGE SCALE GENOMIC DNA]</scope>
    <source>
        <strain evidence="2">LC387</strain>
    </source>
</reference>
<evidence type="ECO:0000313" key="3">
    <source>
        <dbReference type="Proteomes" id="UP000034832"/>
    </source>
</evidence>
<gene>
    <name evidence="2" type="ORF">YH63_011455</name>
</gene>
<keyword evidence="1" id="KW-1133">Transmembrane helix</keyword>
<feature type="transmembrane region" description="Helical" evidence="1">
    <location>
        <begin position="60"/>
        <end position="81"/>
    </location>
</feature>
<protein>
    <submittedName>
        <fullName evidence="2">DUF1275 domain-containing protein</fullName>
    </submittedName>
</protein>
<organism evidence="2 3">
    <name type="scientific">Afipia massiliensis</name>
    <dbReference type="NCBI Taxonomy" id="211460"/>
    <lineage>
        <taxon>Bacteria</taxon>
        <taxon>Pseudomonadati</taxon>
        <taxon>Pseudomonadota</taxon>
        <taxon>Alphaproteobacteria</taxon>
        <taxon>Hyphomicrobiales</taxon>
        <taxon>Nitrobacteraceae</taxon>
        <taxon>Afipia</taxon>
    </lineage>
</organism>
<dbReference type="PANTHER" id="PTHR37314:SF4">
    <property type="entry name" value="UPF0700 TRANSMEMBRANE PROTEIN YOAK"/>
    <property type="match status" value="1"/>
</dbReference>
<dbReference type="STRING" id="211460.YH63_07540"/>
<evidence type="ECO:0000256" key="1">
    <source>
        <dbReference type="SAM" id="Phobius"/>
    </source>
</evidence>
<dbReference type="InterPro" id="IPR010699">
    <property type="entry name" value="DUF1275"/>
</dbReference>